<dbReference type="Proteomes" id="UP000217257">
    <property type="component" value="Chromosome"/>
</dbReference>
<keyword evidence="1" id="KW-0812">Transmembrane</keyword>
<dbReference type="Pfam" id="PF01757">
    <property type="entry name" value="Acyl_transf_3"/>
    <property type="match status" value="1"/>
</dbReference>
<name>A0A250J0V3_9BACT</name>
<feature type="transmembrane region" description="Helical" evidence="1">
    <location>
        <begin position="12"/>
        <end position="35"/>
    </location>
</feature>
<keyword evidence="1" id="KW-0472">Membrane</keyword>
<sequence length="362" mass="39546">MSSPRDPATPRALSDALFCSRGLSILLVVLVHVMGVESSQGLRKLFVPERADLRFAAGLLHSFNMAVMLMNSGAAVFLFAEPNPSFLEFTRRKLRKLVVPMFVWAPVALGLQELLRGGPRTLDGWLVWMGRLPTAWFPPYGIFWFVHALVGCTLLAWIYRRLVPAPGPWAGPGYLGLSLLAHAIAESWGAATVGVGASYLRLILFSNCFFASGLALAPGLGPVMRGLSRLPRALQAAVPVGCLGLMVALQAWSSTEGPWAPRQLNGPLGFCMQFSLAVVLLDRARRAWLLRGLVYLGSISMPIYLFHIYFVSGPRQALERAWPGAPLPLHLVLGALVGVLGPWGVYRLLRPNRAFRWSIGLS</sequence>
<evidence type="ECO:0000259" key="2">
    <source>
        <dbReference type="Pfam" id="PF01757"/>
    </source>
</evidence>
<feature type="transmembrane region" description="Helical" evidence="1">
    <location>
        <begin position="55"/>
        <end position="77"/>
    </location>
</feature>
<feature type="transmembrane region" description="Helical" evidence="1">
    <location>
        <begin position="202"/>
        <end position="221"/>
    </location>
</feature>
<evidence type="ECO:0000313" key="3">
    <source>
        <dbReference type="EMBL" id="ATB37112.1"/>
    </source>
</evidence>
<dbReference type="RefSeq" id="WP_157758408.1">
    <property type="nucleotide sequence ID" value="NZ_CP022098.1"/>
</dbReference>
<feature type="transmembrane region" description="Helical" evidence="1">
    <location>
        <begin position="293"/>
        <end position="311"/>
    </location>
</feature>
<reference evidence="3 4" key="1">
    <citation type="submission" date="2017-06" db="EMBL/GenBank/DDBJ databases">
        <title>Sequencing and comparative analysis of myxobacterial genomes.</title>
        <authorList>
            <person name="Rupp O."/>
            <person name="Goesmann A."/>
            <person name="Sogaard-Andersen L."/>
        </authorList>
    </citation>
    <scope>NUCLEOTIDE SEQUENCE [LARGE SCALE GENOMIC DNA]</scope>
    <source>
        <strain evidence="3 4">DSM 52655</strain>
    </source>
</reference>
<dbReference type="KEGG" id="cfus:CYFUS_002533"/>
<evidence type="ECO:0000256" key="1">
    <source>
        <dbReference type="SAM" id="Phobius"/>
    </source>
</evidence>
<dbReference type="EMBL" id="CP022098">
    <property type="protein sequence ID" value="ATB37112.1"/>
    <property type="molecule type" value="Genomic_DNA"/>
</dbReference>
<feature type="transmembrane region" description="Helical" evidence="1">
    <location>
        <begin position="97"/>
        <end position="115"/>
    </location>
</feature>
<feature type="transmembrane region" description="Helical" evidence="1">
    <location>
        <begin position="264"/>
        <end position="281"/>
    </location>
</feature>
<accession>A0A250J0V3</accession>
<feature type="domain" description="Acyltransferase 3" evidence="2">
    <location>
        <begin position="21"/>
        <end position="347"/>
    </location>
</feature>
<feature type="transmembrane region" description="Helical" evidence="1">
    <location>
        <begin position="233"/>
        <end position="252"/>
    </location>
</feature>
<proteinExistence type="predicted"/>
<dbReference type="InterPro" id="IPR002656">
    <property type="entry name" value="Acyl_transf_3_dom"/>
</dbReference>
<feature type="transmembrane region" description="Helical" evidence="1">
    <location>
        <begin position="171"/>
        <end position="190"/>
    </location>
</feature>
<dbReference type="AlphaFoldDB" id="A0A250J0V3"/>
<evidence type="ECO:0000313" key="4">
    <source>
        <dbReference type="Proteomes" id="UP000217257"/>
    </source>
</evidence>
<feature type="transmembrane region" description="Helical" evidence="1">
    <location>
        <begin position="135"/>
        <end position="159"/>
    </location>
</feature>
<feature type="transmembrane region" description="Helical" evidence="1">
    <location>
        <begin position="331"/>
        <end position="349"/>
    </location>
</feature>
<organism evidence="3 4">
    <name type="scientific">Cystobacter fuscus</name>
    <dbReference type="NCBI Taxonomy" id="43"/>
    <lineage>
        <taxon>Bacteria</taxon>
        <taxon>Pseudomonadati</taxon>
        <taxon>Myxococcota</taxon>
        <taxon>Myxococcia</taxon>
        <taxon>Myxococcales</taxon>
        <taxon>Cystobacterineae</taxon>
        <taxon>Archangiaceae</taxon>
        <taxon>Cystobacter</taxon>
    </lineage>
</organism>
<gene>
    <name evidence="3" type="ORF">CYFUS_002533</name>
</gene>
<dbReference type="GO" id="GO:0016747">
    <property type="term" value="F:acyltransferase activity, transferring groups other than amino-acyl groups"/>
    <property type="evidence" value="ECO:0007669"/>
    <property type="project" value="InterPro"/>
</dbReference>
<protein>
    <recommendedName>
        <fullName evidence="2">Acyltransferase 3 domain-containing protein</fullName>
    </recommendedName>
</protein>
<keyword evidence="1" id="KW-1133">Transmembrane helix</keyword>